<keyword evidence="3" id="KW-0812">Transmembrane</keyword>
<dbReference type="PROSITE" id="PS50089">
    <property type="entry name" value="ZF_RING_2"/>
    <property type="match status" value="1"/>
</dbReference>
<dbReference type="InterPro" id="IPR001841">
    <property type="entry name" value="Znf_RING"/>
</dbReference>
<reference evidence="5" key="1">
    <citation type="submission" date="2020-12" db="EMBL/GenBank/DDBJ databases">
        <title>WGS assembly of Carya illinoinensis cv. Pawnee.</title>
        <authorList>
            <person name="Platts A."/>
            <person name="Shu S."/>
            <person name="Wright S."/>
            <person name="Barry K."/>
            <person name="Edger P."/>
            <person name="Pires J.C."/>
            <person name="Schmutz J."/>
        </authorList>
    </citation>
    <scope>NUCLEOTIDE SEQUENCE</scope>
    <source>
        <tissue evidence="5">Leaf</tissue>
    </source>
</reference>
<keyword evidence="1" id="KW-0862">Zinc</keyword>
<evidence type="ECO:0000259" key="4">
    <source>
        <dbReference type="PROSITE" id="PS50089"/>
    </source>
</evidence>
<dbReference type="SMART" id="SM00184">
    <property type="entry name" value="RING"/>
    <property type="match status" value="1"/>
</dbReference>
<feature type="region of interest" description="Disordered" evidence="2">
    <location>
        <begin position="200"/>
        <end position="224"/>
    </location>
</feature>
<feature type="transmembrane region" description="Helical" evidence="3">
    <location>
        <begin position="6"/>
        <end position="31"/>
    </location>
</feature>
<keyword evidence="1" id="KW-0863">Zinc-finger</keyword>
<dbReference type="Proteomes" id="UP000811609">
    <property type="component" value="Chromosome 13"/>
</dbReference>
<dbReference type="GO" id="GO:0008270">
    <property type="term" value="F:zinc ion binding"/>
    <property type="evidence" value="ECO:0007669"/>
    <property type="project" value="UniProtKB-KW"/>
</dbReference>
<keyword evidence="3" id="KW-0472">Membrane</keyword>
<dbReference type="CDD" id="cd16461">
    <property type="entry name" value="RING-H2_EL5-like"/>
    <property type="match status" value="1"/>
</dbReference>
<dbReference type="EMBL" id="CM031837">
    <property type="protein sequence ID" value="KAG6680348.1"/>
    <property type="molecule type" value="Genomic_DNA"/>
</dbReference>
<keyword evidence="1" id="KW-0479">Metal-binding</keyword>
<keyword evidence="7" id="KW-1185">Reference proteome</keyword>
<dbReference type="PANTHER" id="PTHR47035:SF3">
    <property type="entry name" value="OS11G0150450 PROTEIN"/>
    <property type="match status" value="1"/>
</dbReference>
<reference evidence="6" key="2">
    <citation type="submission" date="2021-01" db="EMBL/GenBank/DDBJ databases">
        <authorList>
            <person name="Lovell J.T."/>
            <person name="Bentley N."/>
            <person name="Bhattarai G."/>
            <person name="Jenkins J.W."/>
            <person name="Sreedasyam A."/>
            <person name="Alarcon Y."/>
            <person name="Bock C."/>
            <person name="Boston L."/>
            <person name="Carlson J."/>
            <person name="Cervantes K."/>
            <person name="Clermont K."/>
            <person name="Krom N."/>
            <person name="Kubenka K."/>
            <person name="Mamidi S."/>
            <person name="Mattison C."/>
            <person name="Monteros M."/>
            <person name="Pisani C."/>
            <person name="Plott C."/>
            <person name="Rajasekar S."/>
            <person name="Rhein H.S."/>
            <person name="Rohla C."/>
            <person name="Song M."/>
            <person name="Hilaire R.S."/>
            <person name="Shu S."/>
            <person name="Wells L."/>
            <person name="Wang X."/>
            <person name="Webber J."/>
            <person name="Heerema R.J."/>
            <person name="Klein P."/>
            <person name="Conner P."/>
            <person name="Grauke L."/>
            <person name="Grimwood J."/>
            <person name="Schmutz J."/>
            <person name="Randall J.J."/>
        </authorList>
    </citation>
    <scope>NUCLEOTIDE SEQUENCE</scope>
    <source>
        <tissue evidence="6">Leaf</tissue>
    </source>
</reference>
<dbReference type="InterPro" id="IPR013083">
    <property type="entry name" value="Znf_RING/FYVE/PHD"/>
</dbReference>
<evidence type="ECO:0000256" key="3">
    <source>
        <dbReference type="SAM" id="Phobius"/>
    </source>
</evidence>
<gene>
    <name evidence="5" type="ORF">CIPAW_13G036600</name>
    <name evidence="6" type="ORF">I3842_13G036900</name>
</gene>
<evidence type="ECO:0000313" key="5">
    <source>
        <dbReference type="EMBL" id="KAG6630694.1"/>
    </source>
</evidence>
<comment type="caution">
    <text evidence="5">The sequence shown here is derived from an EMBL/GenBank/DDBJ whole genome shotgun (WGS) entry which is preliminary data.</text>
</comment>
<sequence length="224" mass="24973">MMSSGINLVMTVIGFAVSTMFIVFVCTRLVCARFQLNTSRRSFSFPIASSILDRASNGLEPVVVAKFPIKKYTNDSFLTAEDAQCPICLAEFLGEDMLRILPYCGHSFHVTCIDKWLLQHTTCPVCRITLREHSDCKHTPVFSSAFRSHYNVESFDTDSHNCIETSTGFPVRTHGNRGMNPIQEDHFAPEVDRSEAGVSVFPLSEGNETRKDSGIKLIESPSNP</sequence>
<dbReference type="OrthoDB" id="8062037at2759"/>
<feature type="domain" description="RING-type" evidence="4">
    <location>
        <begin position="85"/>
        <end position="127"/>
    </location>
</feature>
<dbReference type="Proteomes" id="UP000811246">
    <property type="component" value="Chromosome 13"/>
</dbReference>
<dbReference type="SUPFAM" id="SSF57850">
    <property type="entry name" value="RING/U-box"/>
    <property type="match status" value="1"/>
</dbReference>
<dbReference type="Pfam" id="PF13639">
    <property type="entry name" value="zf-RING_2"/>
    <property type="match status" value="1"/>
</dbReference>
<evidence type="ECO:0000313" key="6">
    <source>
        <dbReference type="EMBL" id="KAG6680348.1"/>
    </source>
</evidence>
<dbReference type="PANTHER" id="PTHR47035">
    <property type="entry name" value="OS11G0150450 PROTEIN"/>
    <property type="match status" value="1"/>
</dbReference>
<evidence type="ECO:0000256" key="1">
    <source>
        <dbReference type="PROSITE-ProRule" id="PRU00175"/>
    </source>
</evidence>
<dbReference type="Gene3D" id="3.30.40.10">
    <property type="entry name" value="Zinc/RING finger domain, C3HC4 (zinc finger)"/>
    <property type="match status" value="1"/>
</dbReference>
<name>A0A8T1NNE3_CARIL</name>
<organism evidence="5 7">
    <name type="scientific">Carya illinoinensis</name>
    <name type="common">Pecan</name>
    <dbReference type="NCBI Taxonomy" id="32201"/>
    <lineage>
        <taxon>Eukaryota</taxon>
        <taxon>Viridiplantae</taxon>
        <taxon>Streptophyta</taxon>
        <taxon>Embryophyta</taxon>
        <taxon>Tracheophyta</taxon>
        <taxon>Spermatophyta</taxon>
        <taxon>Magnoliopsida</taxon>
        <taxon>eudicotyledons</taxon>
        <taxon>Gunneridae</taxon>
        <taxon>Pentapetalae</taxon>
        <taxon>rosids</taxon>
        <taxon>fabids</taxon>
        <taxon>Fagales</taxon>
        <taxon>Juglandaceae</taxon>
        <taxon>Carya</taxon>
    </lineage>
</organism>
<evidence type="ECO:0000313" key="7">
    <source>
        <dbReference type="Proteomes" id="UP000811609"/>
    </source>
</evidence>
<proteinExistence type="predicted"/>
<dbReference type="EMBL" id="CM031821">
    <property type="protein sequence ID" value="KAG6630694.1"/>
    <property type="molecule type" value="Genomic_DNA"/>
</dbReference>
<accession>A0A8T1NNE3</accession>
<dbReference type="AlphaFoldDB" id="A0A8T1NNE3"/>
<keyword evidence="3" id="KW-1133">Transmembrane helix</keyword>
<dbReference type="InterPro" id="IPR053070">
    <property type="entry name" value="RING-type_E3_ubiquitin-ligase"/>
</dbReference>
<evidence type="ECO:0000256" key="2">
    <source>
        <dbReference type="SAM" id="MobiDB-lite"/>
    </source>
</evidence>
<protein>
    <recommendedName>
        <fullName evidence="4">RING-type domain-containing protein</fullName>
    </recommendedName>
</protein>